<dbReference type="GO" id="GO:0046872">
    <property type="term" value="F:metal ion binding"/>
    <property type="evidence" value="ECO:0007669"/>
    <property type="project" value="UniProtKB-KW"/>
</dbReference>
<comment type="cofactor">
    <cofactor evidence="4">
        <name>a divalent metal cation</name>
        <dbReference type="ChEBI" id="CHEBI:60240"/>
    </cofactor>
    <text evidence="4">Binds 1 divalent metal cation per subunit.</text>
</comment>
<evidence type="ECO:0000313" key="6">
    <source>
        <dbReference type="Proteomes" id="UP001271007"/>
    </source>
</evidence>
<name>A0AAJ0DLK7_9PEZI</name>
<reference evidence="5" key="1">
    <citation type="submission" date="2023-04" db="EMBL/GenBank/DDBJ databases">
        <title>Black Yeasts Isolated from many extreme environments.</title>
        <authorList>
            <person name="Coleine C."/>
            <person name="Stajich J.E."/>
            <person name="Selbmann L."/>
        </authorList>
    </citation>
    <scope>NUCLEOTIDE SEQUENCE</scope>
    <source>
        <strain evidence="5">CCFEE 5312</strain>
    </source>
</reference>
<feature type="binding site" evidence="3">
    <location>
        <position position="298"/>
    </location>
    <ligand>
        <name>substrate</name>
    </ligand>
</feature>
<comment type="caution">
    <text evidence="5">The sequence shown here is derived from an EMBL/GenBank/DDBJ whole genome shotgun (WGS) entry which is preliminary data.</text>
</comment>
<feature type="binding site" evidence="3">
    <location>
        <begin position="357"/>
        <end position="359"/>
    </location>
    <ligand>
        <name>substrate</name>
    </ligand>
</feature>
<feature type="active site" description="Proton donor/acceptor" evidence="2">
    <location>
        <position position="320"/>
    </location>
</feature>
<evidence type="ECO:0000256" key="2">
    <source>
        <dbReference type="PIRSR" id="PIRSR038994-1"/>
    </source>
</evidence>
<dbReference type="Gene3D" id="3.20.20.140">
    <property type="entry name" value="Metal-dependent hydrolases"/>
    <property type="match status" value="1"/>
</dbReference>
<evidence type="ECO:0000256" key="1">
    <source>
        <dbReference type="ARBA" id="ARBA00022801"/>
    </source>
</evidence>
<keyword evidence="6" id="KW-1185">Reference proteome</keyword>
<dbReference type="GO" id="GO:0008448">
    <property type="term" value="F:N-acetylglucosamine-6-phosphate deacetylase activity"/>
    <property type="evidence" value="ECO:0007669"/>
    <property type="project" value="InterPro"/>
</dbReference>
<dbReference type="InterPro" id="IPR032466">
    <property type="entry name" value="Metal_Hydrolase"/>
</dbReference>
<dbReference type="SUPFAM" id="SSF51338">
    <property type="entry name" value="Composite domain of metallo-dependent hydrolases"/>
    <property type="match status" value="1"/>
</dbReference>
<feature type="binding site" evidence="4">
    <location>
        <position position="237"/>
    </location>
    <ligand>
        <name>Zn(2+)</name>
        <dbReference type="ChEBI" id="CHEBI:29105"/>
    </ligand>
</feature>
<dbReference type="AlphaFoldDB" id="A0AAJ0DLK7"/>
<keyword evidence="1" id="KW-0378">Hydrolase</keyword>
<dbReference type="GO" id="GO:0006046">
    <property type="term" value="P:N-acetylglucosamine catabolic process"/>
    <property type="evidence" value="ECO:0007669"/>
    <property type="project" value="TreeGrafter"/>
</dbReference>
<evidence type="ECO:0000256" key="3">
    <source>
        <dbReference type="PIRSR" id="PIRSR038994-2"/>
    </source>
</evidence>
<dbReference type="PIRSF" id="PIRSF038994">
    <property type="entry name" value="NagA"/>
    <property type="match status" value="1"/>
</dbReference>
<dbReference type="SUPFAM" id="SSF51556">
    <property type="entry name" value="Metallo-dependent hydrolases"/>
    <property type="match status" value="1"/>
</dbReference>
<dbReference type="EMBL" id="JAWDJX010000022">
    <property type="protein sequence ID" value="KAK3052219.1"/>
    <property type="molecule type" value="Genomic_DNA"/>
</dbReference>
<dbReference type="Proteomes" id="UP001271007">
    <property type="component" value="Unassembled WGS sequence"/>
</dbReference>
<sequence>MSSKPTNFVPDYSATPFSLDLSLLPESCTIFTNCRLCIGGRLTPTKSAIIVSNATGQLDEVFTNQSGVTVSGNSKNGAEVVDLHNAIVAPGFIELQTNGLRGFHFTHFTDKDTYAAELDKVSTYLPSTGVTGFYATLPTVASDEFKRILPSLAPTDIEGGASLLGAHAEGPYLHPSKKGAHNSSLFHQAVTPPVEVYGDIATNDSTLKLVTIAPELENANSLISDLVSKDIRVSLGHSNASYAEGLSALEAGATCLTHTLNAMAPLHHRDPGLAGLVTAAPPTTPHSPWFSIIPDGNHLHPSMATMLFRSNPEKCILITDSIELAGLEDGTYPGHSQIPFRQTKKGSRVVIEGTETLIGGCASLSECVRNLMQWSGCGIAEAVKCVTENVVEFMGDEQRGRLEAWRRADFVVMDDEANVMETWVGGKRVWKEV</sequence>
<dbReference type="PANTHER" id="PTHR11113:SF4">
    <property type="entry name" value="N-ACETYLGLUCOSAMINE-6-PHOSPHATE DEACETYLASE"/>
    <property type="match status" value="1"/>
</dbReference>
<dbReference type="InterPro" id="IPR011059">
    <property type="entry name" value="Metal-dep_hydrolase_composite"/>
</dbReference>
<dbReference type="Gene3D" id="2.30.40.10">
    <property type="entry name" value="Urease, subunit C, domain 1"/>
    <property type="match status" value="1"/>
</dbReference>
<evidence type="ECO:0008006" key="7">
    <source>
        <dbReference type="Google" id="ProtNLM"/>
    </source>
</evidence>
<protein>
    <recommendedName>
        <fullName evidence="7">N-acetylglucosamine-6-phosphate deacetylase</fullName>
    </recommendedName>
</protein>
<dbReference type="InterPro" id="IPR003764">
    <property type="entry name" value="GlcNAc_6-P_deAcase"/>
</dbReference>
<evidence type="ECO:0000313" key="5">
    <source>
        <dbReference type="EMBL" id="KAK3052219.1"/>
    </source>
</evidence>
<feature type="binding site" evidence="3">
    <location>
        <begin position="261"/>
        <end position="262"/>
    </location>
    <ligand>
        <name>substrate</name>
    </ligand>
</feature>
<keyword evidence="4" id="KW-0479">Metal-binding</keyword>
<feature type="binding site" evidence="3">
    <location>
        <position position="180"/>
    </location>
    <ligand>
        <name>substrate</name>
    </ligand>
</feature>
<evidence type="ECO:0000256" key="4">
    <source>
        <dbReference type="PIRSR" id="PIRSR038994-3"/>
    </source>
</evidence>
<feature type="binding site" evidence="3">
    <location>
        <position position="269"/>
    </location>
    <ligand>
        <name>substrate</name>
    </ligand>
</feature>
<organism evidence="5 6">
    <name type="scientific">Extremus antarcticus</name>
    <dbReference type="NCBI Taxonomy" id="702011"/>
    <lineage>
        <taxon>Eukaryota</taxon>
        <taxon>Fungi</taxon>
        <taxon>Dikarya</taxon>
        <taxon>Ascomycota</taxon>
        <taxon>Pezizomycotina</taxon>
        <taxon>Dothideomycetes</taxon>
        <taxon>Dothideomycetidae</taxon>
        <taxon>Mycosphaerellales</taxon>
        <taxon>Extremaceae</taxon>
        <taxon>Extremus</taxon>
    </lineage>
</organism>
<proteinExistence type="predicted"/>
<feature type="binding site" evidence="4">
    <location>
        <position position="169"/>
    </location>
    <ligand>
        <name>Zn(2+)</name>
        <dbReference type="ChEBI" id="CHEBI:29105"/>
    </ligand>
</feature>
<accession>A0AAJ0DLK7</accession>
<feature type="binding site" evidence="4">
    <location>
        <position position="258"/>
    </location>
    <ligand>
        <name>Zn(2+)</name>
        <dbReference type="ChEBI" id="CHEBI:29105"/>
    </ligand>
</feature>
<gene>
    <name evidence="5" type="ORF">LTR09_006811</name>
</gene>
<dbReference type="PANTHER" id="PTHR11113">
    <property type="entry name" value="N-ACETYLGLUCOSAMINE-6-PHOSPHATE DEACETYLASE"/>
    <property type="match status" value="1"/>
</dbReference>